<gene>
    <name evidence="1" type="ORF">GCM10010151_52560</name>
</gene>
<evidence type="ECO:0000313" key="1">
    <source>
        <dbReference type="EMBL" id="GAA0356413.1"/>
    </source>
</evidence>
<dbReference type="EMBL" id="BAAABM010000047">
    <property type="protein sequence ID" value="GAA0356413.1"/>
    <property type="molecule type" value="Genomic_DNA"/>
</dbReference>
<proteinExistence type="predicted"/>
<keyword evidence="2" id="KW-1185">Reference proteome</keyword>
<evidence type="ECO:0000313" key="2">
    <source>
        <dbReference type="Proteomes" id="UP001501822"/>
    </source>
</evidence>
<dbReference type="Proteomes" id="UP001501822">
    <property type="component" value="Unassembled WGS sequence"/>
</dbReference>
<sequence>MAESTTGAPGGVLRQERAIRARLDELAAALRGHGLEVRVGTSALMVWNPRASTTDDPRGEAMNPGLSQYVAIAPDEGALHWYWCWTGPTRDAPLETEYMCPAEQIDRAAALITRVLHVADKGGS</sequence>
<reference evidence="1 2" key="1">
    <citation type="journal article" date="2019" name="Int. J. Syst. Evol. Microbiol.">
        <title>The Global Catalogue of Microorganisms (GCM) 10K type strain sequencing project: providing services to taxonomists for standard genome sequencing and annotation.</title>
        <authorList>
            <consortium name="The Broad Institute Genomics Platform"/>
            <consortium name="The Broad Institute Genome Sequencing Center for Infectious Disease"/>
            <person name="Wu L."/>
            <person name="Ma J."/>
        </authorList>
    </citation>
    <scope>NUCLEOTIDE SEQUENCE [LARGE SCALE GENOMIC DNA]</scope>
    <source>
        <strain evidence="1 2">JCM 3146</strain>
    </source>
</reference>
<organism evidence="1 2">
    <name type="scientific">Actinoallomurus spadix</name>
    <dbReference type="NCBI Taxonomy" id="79912"/>
    <lineage>
        <taxon>Bacteria</taxon>
        <taxon>Bacillati</taxon>
        <taxon>Actinomycetota</taxon>
        <taxon>Actinomycetes</taxon>
        <taxon>Streptosporangiales</taxon>
        <taxon>Thermomonosporaceae</taxon>
        <taxon>Actinoallomurus</taxon>
    </lineage>
</organism>
<dbReference type="RefSeq" id="WP_252802188.1">
    <property type="nucleotide sequence ID" value="NZ_BAAABM010000047.1"/>
</dbReference>
<protein>
    <submittedName>
        <fullName evidence="1">Uncharacterized protein</fullName>
    </submittedName>
</protein>
<comment type="caution">
    <text evidence="1">The sequence shown here is derived from an EMBL/GenBank/DDBJ whole genome shotgun (WGS) entry which is preliminary data.</text>
</comment>
<accession>A0ABN0X6Q6</accession>
<name>A0ABN0X6Q6_9ACTN</name>